<keyword evidence="2" id="KW-1185">Reference proteome</keyword>
<dbReference type="InParanoid" id="E2APV3"/>
<evidence type="ECO:0000313" key="2">
    <source>
        <dbReference type="Proteomes" id="UP000000311"/>
    </source>
</evidence>
<organism evidence="2">
    <name type="scientific">Camponotus floridanus</name>
    <name type="common">Florida carpenter ant</name>
    <dbReference type="NCBI Taxonomy" id="104421"/>
    <lineage>
        <taxon>Eukaryota</taxon>
        <taxon>Metazoa</taxon>
        <taxon>Ecdysozoa</taxon>
        <taxon>Arthropoda</taxon>
        <taxon>Hexapoda</taxon>
        <taxon>Insecta</taxon>
        <taxon>Pterygota</taxon>
        <taxon>Neoptera</taxon>
        <taxon>Endopterygota</taxon>
        <taxon>Hymenoptera</taxon>
        <taxon>Apocrita</taxon>
        <taxon>Aculeata</taxon>
        <taxon>Formicoidea</taxon>
        <taxon>Formicidae</taxon>
        <taxon>Formicinae</taxon>
        <taxon>Camponotus</taxon>
    </lineage>
</organism>
<name>E2APV3_CAMFO</name>
<feature type="non-terminal residue" evidence="1">
    <location>
        <position position="123"/>
    </location>
</feature>
<dbReference type="AlphaFoldDB" id="E2APV3"/>
<dbReference type="EMBL" id="GL441586">
    <property type="protein sequence ID" value="EFN64535.1"/>
    <property type="molecule type" value="Genomic_DNA"/>
</dbReference>
<sequence length="123" mass="13890">TGLRKRSKGTVIVGCEAGKEVKKLKETVQAKLGENYKVMESPQSKPKIKIINIGLEEMNLDDSELISTIKIQNKIDTINMRIVKRIVKEKRNSQSERKGNEEGSIIMEADEETHGLILKKTKL</sequence>
<feature type="non-terminal residue" evidence="1">
    <location>
        <position position="1"/>
    </location>
</feature>
<reference evidence="1 2" key="1">
    <citation type="journal article" date="2010" name="Science">
        <title>Genomic comparison of the ants Camponotus floridanus and Harpegnathos saltator.</title>
        <authorList>
            <person name="Bonasio R."/>
            <person name="Zhang G."/>
            <person name="Ye C."/>
            <person name="Mutti N.S."/>
            <person name="Fang X."/>
            <person name="Qin N."/>
            <person name="Donahue G."/>
            <person name="Yang P."/>
            <person name="Li Q."/>
            <person name="Li C."/>
            <person name="Zhang P."/>
            <person name="Huang Z."/>
            <person name="Berger S.L."/>
            <person name="Reinberg D."/>
            <person name="Wang J."/>
            <person name="Liebig J."/>
        </authorList>
    </citation>
    <scope>NUCLEOTIDE SEQUENCE [LARGE SCALE GENOMIC DNA]</scope>
    <source>
        <strain evidence="2">C129</strain>
    </source>
</reference>
<dbReference type="OrthoDB" id="7554073at2759"/>
<protein>
    <submittedName>
        <fullName evidence="1">Uncharacterized protein</fullName>
    </submittedName>
</protein>
<accession>E2APV3</accession>
<proteinExistence type="predicted"/>
<gene>
    <name evidence="1" type="ORF">EAG_08616</name>
</gene>
<evidence type="ECO:0000313" key="1">
    <source>
        <dbReference type="EMBL" id="EFN64535.1"/>
    </source>
</evidence>
<dbReference type="Proteomes" id="UP000000311">
    <property type="component" value="Unassembled WGS sequence"/>
</dbReference>